<dbReference type="Gene3D" id="3.30.420.40">
    <property type="match status" value="2"/>
</dbReference>
<dbReference type="InterPro" id="IPR043129">
    <property type="entry name" value="ATPase_NBD"/>
</dbReference>
<evidence type="ECO:0000313" key="3">
    <source>
        <dbReference type="Proteomes" id="UP000717996"/>
    </source>
</evidence>
<comment type="caution">
    <text evidence="2">The sequence shown here is derived from an EMBL/GenBank/DDBJ whole genome shotgun (WGS) entry which is preliminary data.</text>
</comment>
<reference evidence="2" key="1">
    <citation type="journal article" date="2020" name="Microb. Genom.">
        <title>Genetic diversity of clinical and environmental Mucorales isolates obtained from an investigation of mucormycosis cases among solid organ transplant recipients.</title>
        <authorList>
            <person name="Nguyen M.H."/>
            <person name="Kaul D."/>
            <person name="Muto C."/>
            <person name="Cheng S.J."/>
            <person name="Richter R.A."/>
            <person name="Bruno V.M."/>
            <person name="Liu G."/>
            <person name="Beyhan S."/>
            <person name="Sundermann A.J."/>
            <person name="Mounaud S."/>
            <person name="Pasculle A.W."/>
            <person name="Nierman W.C."/>
            <person name="Driscoll E."/>
            <person name="Cumbie R."/>
            <person name="Clancy C.J."/>
            <person name="Dupont C.L."/>
        </authorList>
    </citation>
    <scope>NUCLEOTIDE SEQUENCE</scope>
    <source>
        <strain evidence="2">GL16</strain>
    </source>
</reference>
<gene>
    <name evidence="2" type="ORF">G6F51_000911</name>
</gene>
<accession>A0A9P6YNN7</accession>
<dbReference type="PANTHER" id="PTHR11937">
    <property type="entry name" value="ACTIN"/>
    <property type="match status" value="1"/>
</dbReference>
<organism evidence="2 3">
    <name type="scientific">Rhizopus oryzae</name>
    <name type="common">Mucormycosis agent</name>
    <name type="synonym">Rhizopus arrhizus var. delemar</name>
    <dbReference type="NCBI Taxonomy" id="64495"/>
    <lineage>
        <taxon>Eukaryota</taxon>
        <taxon>Fungi</taxon>
        <taxon>Fungi incertae sedis</taxon>
        <taxon>Mucoromycota</taxon>
        <taxon>Mucoromycotina</taxon>
        <taxon>Mucoromycetes</taxon>
        <taxon>Mucorales</taxon>
        <taxon>Mucorineae</taxon>
        <taxon>Rhizopodaceae</taxon>
        <taxon>Rhizopus</taxon>
    </lineage>
</organism>
<evidence type="ECO:0000313" key="2">
    <source>
        <dbReference type="EMBL" id="KAG1552935.1"/>
    </source>
</evidence>
<dbReference type="Pfam" id="PF00022">
    <property type="entry name" value="Actin"/>
    <property type="match status" value="1"/>
</dbReference>
<dbReference type="SUPFAM" id="SSF53067">
    <property type="entry name" value="Actin-like ATPase domain"/>
    <property type="match status" value="2"/>
</dbReference>
<dbReference type="PRINTS" id="PR00190">
    <property type="entry name" value="ACTIN"/>
</dbReference>
<dbReference type="EMBL" id="JAANIT010000060">
    <property type="protein sequence ID" value="KAG1552935.1"/>
    <property type="molecule type" value="Genomic_DNA"/>
</dbReference>
<dbReference type="Gene3D" id="3.90.640.10">
    <property type="entry name" value="Actin, Chain A, domain 4"/>
    <property type="match status" value="1"/>
</dbReference>
<dbReference type="FunFam" id="3.30.420.40:FF:000058">
    <property type="entry name" value="Putative actin-related protein 5"/>
    <property type="match status" value="1"/>
</dbReference>
<dbReference type="InterPro" id="IPR004000">
    <property type="entry name" value="Actin"/>
</dbReference>
<proteinExistence type="inferred from homology"/>
<evidence type="ECO:0008006" key="4">
    <source>
        <dbReference type="Google" id="ProtNLM"/>
    </source>
</evidence>
<dbReference type="FunFam" id="3.30.420.40:FF:000050">
    <property type="entry name" value="Actin, alpha skeletal muscle"/>
    <property type="match status" value="1"/>
</dbReference>
<name>A0A9P6YNN7_RHIOR</name>
<sequence>MLEINLFDNGSKFSKVGFSQDKLPKFVFETVLGRKPTKGIILNKSNEYYVGEEAQNIRRYLDLRYPIEHGIIVNWDDMEKIWEYTFYDKLSVNPEEHTVTITEAPQQRKDYQERILQLLFETYKVPNLYINNQASLSLYASGRKTGLIIDSGHTSTYVVPVQNGHVIRDAIYRMDLAGRDMTDYIKHLIYKRYNSSSSYIDTEIIRIIKEKLCYVALDFEKEHLSQSNEKYFMLPDGKSIAIGTESSDIQKDLCANIVLSGGSTMIHGIEERLRKELSILLPSPLKINMITPSNRQYSAWIGGSILASLSTFHNMCVSKEEYDEFGENIIKKFT</sequence>
<dbReference type="Proteomes" id="UP000717996">
    <property type="component" value="Unassembled WGS sequence"/>
</dbReference>
<evidence type="ECO:0000256" key="1">
    <source>
        <dbReference type="RuleBase" id="RU000487"/>
    </source>
</evidence>
<dbReference type="SMART" id="SM00268">
    <property type="entry name" value="ACTIN"/>
    <property type="match status" value="1"/>
</dbReference>
<protein>
    <recommendedName>
        <fullName evidence="4">Actin</fullName>
    </recommendedName>
</protein>
<dbReference type="AlphaFoldDB" id="A0A9P6YNN7"/>
<comment type="similarity">
    <text evidence="1">Belongs to the actin family.</text>
</comment>
<dbReference type="OrthoDB" id="5132116at2759"/>